<comment type="caution">
    <text evidence="2">The sequence shown here is derived from an EMBL/GenBank/DDBJ whole genome shotgun (WGS) entry which is preliminary data.</text>
</comment>
<dbReference type="EMBL" id="JASSZA010000003">
    <property type="protein sequence ID" value="KAK2116109.1"/>
    <property type="molecule type" value="Genomic_DNA"/>
</dbReference>
<keyword evidence="3" id="KW-1185">Reference proteome</keyword>
<protein>
    <submittedName>
        <fullName evidence="2">Uncharacterized protein</fullName>
    </submittedName>
</protein>
<feature type="region of interest" description="Disordered" evidence="1">
    <location>
        <begin position="58"/>
        <end position="89"/>
    </location>
</feature>
<proteinExistence type="predicted"/>
<accession>A0ABQ9W4W2</accession>
<name>A0ABQ9W4W2_SAGOE</name>
<evidence type="ECO:0000256" key="1">
    <source>
        <dbReference type="SAM" id="MobiDB-lite"/>
    </source>
</evidence>
<feature type="compositionally biased region" description="Polar residues" evidence="1">
    <location>
        <begin position="8"/>
        <end position="29"/>
    </location>
</feature>
<sequence length="89" mass="9984">MDNKGLEISQTDLKLQTQPLHQGQDISPILNTSNQSYHLEKMASRSFTVTQQMWEAFTPTSSKHKPKSSQQLAQDQLATKADHSDGSKQ</sequence>
<feature type="compositionally biased region" description="Basic and acidic residues" evidence="1">
    <location>
        <begin position="80"/>
        <end position="89"/>
    </location>
</feature>
<evidence type="ECO:0000313" key="2">
    <source>
        <dbReference type="EMBL" id="KAK2116109.1"/>
    </source>
</evidence>
<organism evidence="2 3">
    <name type="scientific">Saguinus oedipus</name>
    <name type="common">Cotton-top tamarin</name>
    <name type="synonym">Oedipomidas oedipus</name>
    <dbReference type="NCBI Taxonomy" id="9490"/>
    <lineage>
        <taxon>Eukaryota</taxon>
        <taxon>Metazoa</taxon>
        <taxon>Chordata</taxon>
        <taxon>Craniata</taxon>
        <taxon>Vertebrata</taxon>
        <taxon>Euteleostomi</taxon>
        <taxon>Mammalia</taxon>
        <taxon>Eutheria</taxon>
        <taxon>Euarchontoglires</taxon>
        <taxon>Primates</taxon>
        <taxon>Haplorrhini</taxon>
        <taxon>Platyrrhini</taxon>
        <taxon>Cebidae</taxon>
        <taxon>Callitrichinae</taxon>
        <taxon>Saguinus</taxon>
    </lineage>
</organism>
<gene>
    <name evidence="2" type="ORF">P7K49_006735</name>
</gene>
<dbReference type="Proteomes" id="UP001266305">
    <property type="component" value="Unassembled WGS sequence"/>
</dbReference>
<feature type="region of interest" description="Disordered" evidence="1">
    <location>
        <begin position="1"/>
        <end position="29"/>
    </location>
</feature>
<reference evidence="2 3" key="1">
    <citation type="submission" date="2023-05" db="EMBL/GenBank/DDBJ databases">
        <title>B98-5 Cell Line De Novo Hybrid Assembly: An Optical Mapping Approach.</title>
        <authorList>
            <person name="Kananen K."/>
            <person name="Auerbach J.A."/>
            <person name="Kautto E."/>
            <person name="Blachly J.S."/>
        </authorList>
    </citation>
    <scope>NUCLEOTIDE SEQUENCE [LARGE SCALE GENOMIC DNA]</scope>
    <source>
        <strain evidence="2">B95-8</strain>
        <tissue evidence="2">Cell line</tissue>
    </source>
</reference>
<evidence type="ECO:0000313" key="3">
    <source>
        <dbReference type="Proteomes" id="UP001266305"/>
    </source>
</evidence>